<comment type="caution">
    <text evidence="3">The sequence shown here is derived from an EMBL/GenBank/DDBJ whole genome shotgun (WGS) entry which is preliminary data.</text>
</comment>
<dbReference type="InterPro" id="IPR045584">
    <property type="entry name" value="Pilin-like"/>
</dbReference>
<dbReference type="PROSITE" id="PS00409">
    <property type="entry name" value="PROKAR_NTER_METHYL"/>
    <property type="match status" value="1"/>
</dbReference>
<evidence type="ECO:0000256" key="1">
    <source>
        <dbReference type="ARBA" id="ARBA00022481"/>
    </source>
</evidence>
<dbReference type="GO" id="GO:0015628">
    <property type="term" value="P:protein secretion by the type II secretion system"/>
    <property type="evidence" value="ECO:0007669"/>
    <property type="project" value="InterPro"/>
</dbReference>
<dbReference type="RefSeq" id="WP_005190768.1">
    <property type="nucleotide sequence ID" value="NZ_KB850050.1"/>
</dbReference>
<feature type="domain" description="Type II secretion system protein GspG C-terminal" evidence="2">
    <location>
        <begin position="30"/>
        <end position="109"/>
    </location>
</feature>
<dbReference type="eggNOG" id="COG2165">
    <property type="taxonomic scope" value="Bacteria"/>
</dbReference>
<dbReference type="PANTHER" id="PTHR30093">
    <property type="entry name" value="GENERAL SECRETION PATHWAY PROTEIN G"/>
    <property type="match status" value="1"/>
</dbReference>
<protein>
    <submittedName>
        <fullName evidence="3">Type II secretion system protein G</fullName>
    </submittedName>
</protein>
<dbReference type="PANTHER" id="PTHR30093:SF47">
    <property type="entry name" value="TYPE IV PILUS NON-CORE MINOR PILIN PILE"/>
    <property type="match status" value="1"/>
</dbReference>
<dbReference type="AlphaFoldDB" id="N9MSX5"/>
<sequence length="124" mass="14159">MKNRTGFTLIELLVVLAIVALLLSIVAPRYIQQTDRAQEAALKENLSTIRHSIDQYYADKGVYPSSLQVLVDQRYLRKLPTDSVTHRDDTWQFIYIDENDKKQLVDIKSGALGKAKDGTEYASW</sequence>
<evidence type="ECO:0000259" key="2">
    <source>
        <dbReference type="Pfam" id="PF08334"/>
    </source>
</evidence>
<reference evidence="3 4" key="1">
    <citation type="submission" date="2013-02" db="EMBL/GenBank/DDBJ databases">
        <title>The Genome Sequence of Acinetobacter sp. ANC 4105.</title>
        <authorList>
            <consortium name="The Broad Institute Genome Sequencing Platform"/>
            <consortium name="The Broad Institute Genome Sequencing Center for Infectious Disease"/>
            <person name="Cerqueira G."/>
            <person name="Feldgarden M."/>
            <person name="Courvalin P."/>
            <person name="Perichon B."/>
            <person name="Grillot-Courvalin C."/>
            <person name="Clermont D."/>
            <person name="Rocha E."/>
            <person name="Yoon E.-J."/>
            <person name="Nemec A."/>
            <person name="Walker B."/>
            <person name="Young S.K."/>
            <person name="Zeng Q."/>
            <person name="Gargeya S."/>
            <person name="Fitzgerald M."/>
            <person name="Haas B."/>
            <person name="Abouelleil A."/>
            <person name="Alvarado L."/>
            <person name="Arachchi H.M."/>
            <person name="Berlin A.M."/>
            <person name="Chapman S.B."/>
            <person name="Dewar J."/>
            <person name="Goldberg J."/>
            <person name="Griggs A."/>
            <person name="Gujja S."/>
            <person name="Hansen M."/>
            <person name="Howarth C."/>
            <person name="Imamovic A."/>
            <person name="Larimer J."/>
            <person name="McCowan C."/>
            <person name="Murphy C."/>
            <person name="Neiman D."/>
            <person name="Pearson M."/>
            <person name="Priest M."/>
            <person name="Roberts A."/>
            <person name="Saif S."/>
            <person name="Shea T."/>
            <person name="Sisk P."/>
            <person name="Sykes S."/>
            <person name="Wortman J."/>
            <person name="Nusbaum C."/>
            <person name="Birren B."/>
        </authorList>
    </citation>
    <scope>NUCLEOTIDE SEQUENCE [LARGE SCALE GENOMIC DNA]</scope>
    <source>
        <strain evidence="3 4">ANC 4105</strain>
    </source>
</reference>
<name>N9MSX5_9GAMM</name>
<dbReference type="HOGENOM" id="CLU_091705_7_2_6"/>
<organism evidence="3 4">
    <name type="scientific">Acinetobacter dispersus</name>
    <dbReference type="NCBI Taxonomy" id="70348"/>
    <lineage>
        <taxon>Bacteria</taxon>
        <taxon>Pseudomonadati</taxon>
        <taxon>Pseudomonadota</taxon>
        <taxon>Gammaproteobacteria</taxon>
        <taxon>Moraxellales</taxon>
        <taxon>Moraxellaceae</taxon>
        <taxon>Acinetobacter</taxon>
    </lineage>
</organism>
<dbReference type="Pfam" id="PF07963">
    <property type="entry name" value="N_methyl"/>
    <property type="match status" value="1"/>
</dbReference>
<dbReference type="OrthoDB" id="9795612at2"/>
<dbReference type="PATRIC" id="fig|1217703.3.peg.2875"/>
<gene>
    <name evidence="3" type="ORF">F904_02962</name>
</gene>
<dbReference type="EMBL" id="APRL01000013">
    <property type="protein sequence ID" value="ENW93019.1"/>
    <property type="molecule type" value="Genomic_DNA"/>
</dbReference>
<proteinExistence type="predicted"/>
<evidence type="ECO:0000313" key="3">
    <source>
        <dbReference type="EMBL" id="ENW93019.1"/>
    </source>
</evidence>
<dbReference type="InterPro" id="IPR012902">
    <property type="entry name" value="N_methyl_site"/>
</dbReference>
<keyword evidence="1" id="KW-0488">Methylation</keyword>
<dbReference type="GO" id="GO:0015627">
    <property type="term" value="C:type II protein secretion system complex"/>
    <property type="evidence" value="ECO:0007669"/>
    <property type="project" value="InterPro"/>
</dbReference>
<keyword evidence="4" id="KW-1185">Reference proteome</keyword>
<dbReference type="PRINTS" id="PR00813">
    <property type="entry name" value="BCTERIALGSPG"/>
</dbReference>
<accession>N9MSX5</accession>
<dbReference type="SUPFAM" id="SSF54523">
    <property type="entry name" value="Pili subunits"/>
    <property type="match status" value="1"/>
</dbReference>
<dbReference type="InterPro" id="IPR000983">
    <property type="entry name" value="Bac_GSPG_pilin"/>
</dbReference>
<dbReference type="InterPro" id="IPR013545">
    <property type="entry name" value="T2SS_protein-GspG_C"/>
</dbReference>
<dbReference type="Proteomes" id="UP000013261">
    <property type="component" value="Unassembled WGS sequence"/>
</dbReference>
<evidence type="ECO:0000313" key="4">
    <source>
        <dbReference type="Proteomes" id="UP000013261"/>
    </source>
</evidence>
<dbReference type="NCBIfam" id="TIGR02532">
    <property type="entry name" value="IV_pilin_GFxxxE"/>
    <property type="match status" value="1"/>
</dbReference>
<dbReference type="Pfam" id="PF08334">
    <property type="entry name" value="T2SSG"/>
    <property type="match status" value="1"/>
</dbReference>
<dbReference type="Gene3D" id="3.30.700.10">
    <property type="entry name" value="Glycoprotein, Type 4 Pilin"/>
    <property type="match status" value="1"/>
</dbReference>